<feature type="coiled-coil region" evidence="1">
    <location>
        <begin position="300"/>
        <end position="359"/>
    </location>
</feature>
<gene>
    <name evidence="3" type="ORF">EGYM00392_LOCUS32047</name>
    <name evidence="4" type="ORF">EGYM00392_LOCUS32048</name>
</gene>
<dbReference type="AlphaFoldDB" id="A0A6U8EX43"/>
<feature type="region of interest" description="Disordered" evidence="2">
    <location>
        <begin position="1"/>
        <end position="69"/>
    </location>
</feature>
<accession>A0A6U8EX43</accession>
<proteinExistence type="predicted"/>
<organism evidence="4">
    <name type="scientific">Eutreptiella gymnastica</name>
    <dbReference type="NCBI Taxonomy" id="73025"/>
    <lineage>
        <taxon>Eukaryota</taxon>
        <taxon>Discoba</taxon>
        <taxon>Euglenozoa</taxon>
        <taxon>Euglenida</taxon>
        <taxon>Spirocuta</taxon>
        <taxon>Euglenophyceae</taxon>
        <taxon>Eutreptiales</taxon>
        <taxon>Eutreptiaceae</taxon>
        <taxon>Eutreptiella</taxon>
    </lineage>
</organism>
<evidence type="ECO:0000256" key="2">
    <source>
        <dbReference type="SAM" id="MobiDB-lite"/>
    </source>
</evidence>
<dbReference type="EMBL" id="HBGA01085870">
    <property type="protein sequence ID" value="CAD9020932.1"/>
    <property type="molecule type" value="Transcribed_RNA"/>
</dbReference>
<name>A0A6U8EX43_9EUGL</name>
<protein>
    <submittedName>
        <fullName evidence="4">Uncharacterized protein</fullName>
    </submittedName>
</protein>
<reference evidence="4" key="1">
    <citation type="submission" date="2021-01" db="EMBL/GenBank/DDBJ databases">
        <authorList>
            <person name="Corre E."/>
            <person name="Pelletier E."/>
            <person name="Niang G."/>
            <person name="Scheremetjew M."/>
            <person name="Finn R."/>
            <person name="Kale V."/>
            <person name="Holt S."/>
            <person name="Cochrane G."/>
            <person name="Meng A."/>
            <person name="Brown T."/>
            <person name="Cohen L."/>
        </authorList>
    </citation>
    <scope>NUCLEOTIDE SEQUENCE</scope>
    <source>
        <strain evidence="4">NIES-381</strain>
    </source>
</reference>
<evidence type="ECO:0000313" key="3">
    <source>
        <dbReference type="EMBL" id="CAD9020932.1"/>
    </source>
</evidence>
<feature type="compositionally biased region" description="Polar residues" evidence="2">
    <location>
        <begin position="393"/>
        <end position="409"/>
    </location>
</feature>
<sequence length="431" mass="47938">MSSTISSAPNAHPSFSPARVRPSRSITPNPMSLSSKMVKPSTSPVPDVRRSGAPLPPLGMEKGPTPHYHQFTIVDDGPASPKSPLMKMQHTMNTNEQVAQGGTGFEGFQAILKRILSRMDRSLSLNERWHLLGTFIEGYTYDQDAATLSQKCTEVLTGVAKDCNGKEEPSVAMTAVGCVVFDRLVGWIGHRHPSLLSVLQAVRGILYDALFMNNQETGLQDSILNGDLLGPDILPLALSVYSEDTYFEEIRYRDSLKSQVKGVPSDAEARYEALSAERDELRSSYTKTLFTAWRSTTHKEKHTQAEFRALRERLADLEAHNETRTLEMRDRIAKLEKENEGLQRQIRQLNQRKMSETSLNMSTDMTQVTMPADGLHISDISFASNQLRRESEVNGTTTPSKSSVRSSLEASRLEAVRVDRMHNTRTADSAG</sequence>
<evidence type="ECO:0000313" key="4">
    <source>
        <dbReference type="EMBL" id="CAD9020933.1"/>
    </source>
</evidence>
<feature type="region of interest" description="Disordered" evidence="2">
    <location>
        <begin position="388"/>
        <end position="412"/>
    </location>
</feature>
<dbReference type="EMBL" id="HBGA01085871">
    <property type="protein sequence ID" value="CAD9020933.1"/>
    <property type="molecule type" value="Transcribed_RNA"/>
</dbReference>
<evidence type="ECO:0000256" key="1">
    <source>
        <dbReference type="SAM" id="Coils"/>
    </source>
</evidence>
<keyword evidence="1" id="KW-0175">Coiled coil</keyword>
<feature type="compositionally biased region" description="Polar residues" evidence="2">
    <location>
        <begin position="24"/>
        <end position="44"/>
    </location>
</feature>